<dbReference type="AlphaFoldDB" id="A0A7X3MEC2"/>
<dbReference type="PANTHER" id="PTHR32309:SF13">
    <property type="entry name" value="FERRIC ENTEROBACTIN TRANSPORT PROTEIN FEPE"/>
    <property type="match status" value="1"/>
</dbReference>
<feature type="domain" description="Polysaccharide chain length determinant N-terminal" evidence="9">
    <location>
        <begin position="17"/>
        <end position="105"/>
    </location>
</feature>
<keyword evidence="5 8" id="KW-1133">Transmembrane helix</keyword>
<dbReference type="InterPro" id="IPR050445">
    <property type="entry name" value="Bact_polysacc_biosynth/exp"/>
</dbReference>
<evidence type="ECO:0000256" key="4">
    <source>
        <dbReference type="ARBA" id="ARBA00022692"/>
    </source>
</evidence>
<dbReference type="EMBL" id="WUQX01000001">
    <property type="protein sequence ID" value="MXP74765.1"/>
    <property type="molecule type" value="Genomic_DNA"/>
</dbReference>
<comment type="similarity">
    <text evidence="2">Belongs to the CpsC/CapA family.</text>
</comment>
<comment type="subcellular location">
    <subcellularLocation>
        <location evidence="1">Cell membrane</location>
        <topology evidence="1">Multi-pass membrane protein</topology>
    </subcellularLocation>
</comment>
<evidence type="ECO:0000256" key="2">
    <source>
        <dbReference type="ARBA" id="ARBA00006683"/>
    </source>
</evidence>
<keyword evidence="10" id="KW-0418">Kinase</keyword>
<organism evidence="10 11">
    <name type="scientific">Sporofaciens musculi</name>
    <dbReference type="NCBI Taxonomy" id="2681861"/>
    <lineage>
        <taxon>Bacteria</taxon>
        <taxon>Bacillati</taxon>
        <taxon>Bacillota</taxon>
        <taxon>Clostridia</taxon>
        <taxon>Lachnospirales</taxon>
        <taxon>Lachnospiraceae</taxon>
        <taxon>Sporofaciens</taxon>
    </lineage>
</organism>
<evidence type="ECO:0000256" key="3">
    <source>
        <dbReference type="ARBA" id="ARBA00022475"/>
    </source>
</evidence>
<feature type="transmembrane region" description="Helical" evidence="8">
    <location>
        <begin position="31"/>
        <end position="53"/>
    </location>
</feature>
<evidence type="ECO:0000256" key="5">
    <source>
        <dbReference type="ARBA" id="ARBA00022989"/>
    </source>
</evidence>
<keyword evidence="4 8" id="KW-0812">Transmembrane</keyword>
<keyword evidence="6 8" id="KW-0472">Membrane</keyword>
<keyword evidence="10" id="KW-0829">Tyrosine-protein kinase</keyword>
<evidence type="ECO:0000313" key="11">
    <source>
        <dbReference type="Proteomes" id="UP000460412"/>
    </source>
</evidence>
<dbReference type="Pfam" id="PF02706">
    <property type="entry name" value="Wzz"/>
    <property type="match status" value="1"/>
</dbReference>
<name>A0A7X3MEC2_9FIRM</name>
<evidence type="ECO:0000313" key="10">
    <source>
        <dbReference type="EMBL" id="MXP74765.1"/>
    </source>
</evidence>
<feature type="transmembrane region" description="Helical" evidence="8">
    <location>
        <begin position="188"/>
        <end position="209"/>
    </location>
</feature>
<reference evidence="10 11" key="1">
    <citation type="submission" date="2019-12" db="EMBL/GenBank/DDBJ databases">
        <title>Sporaefaciens musculi gen. nov., sp. nov., a novel bacterium isolated from the caecum of an obese mouse.</title>
        <authorList>
            <person name="Rasmussen T.S."/>
            <person name="Streidl T."/>
            <person name="Hitch T.C.A."/>
            <person name="Wortmann E."/>
            <person name="Deptula P."/>
            <person name="Hansen M."/>
            <person name="Nielsen D.S."/>
            <person name="Clavel T."/>
            <person name="Vogensen F.K."/>
        </authorList>
    </citation>
    <scope>NUCLEOTIDE SEQUENCE [LARGE SCALE GENOMIC DNA]</scope>
    <source>
        <strain evidence="10 11">WCA-9-b2</strain>
    </source>
</reference>
<keyword evidence="3" id="KW-1003">Cell membrane</keyword>
<evidence type="ECO:0000256" key="1">
    <source>
        <dbReference type="ARBA" id="ARBA00004651"/>
    </source>
</evidence>
<keyword evidence="11" id="KW-1185">Reference proteome</keyword>
<dbReference type="GO" id="GO:0004713">
    <property type="term" value="F:protein tyrosine kinase activity"/>
    <property type="evidence" value="ECO:0007669"/>
    <property type="project" value="UniProtKB-KW"/>
</dbReference>
<evidence type="ECO:0000256" key="7">
    <source>
        <dbReference type="SAM" id="MobiDB-lite"/>
    </source>
</evidence>
<gene>
    <name evidence="10" type="ORF">GN277_05030</name>
</gene>
<evidence type="ECO:0000256" key="8">
    <source>
        <dbReference type="SAM" id="Phobius"/>
    </source>
</evidence>
<dbReference type="Proteomes" id="UP000460412">
    <property type="component" value="Unassembled WGS sequence"/>
</dbReference>
<dbReference type="PANTHER" id="PTHR32309">
    <property type="entry name" value="TYROSINE-PROTEIN KINASE"/>
    <property type="match status" value="1"/>
</dbReference>
<proteinExistence type="inferred from homology"/>
<dbReference type="GO" id="GO:0005886">
    <property type="term" value="C:plasma membrane"/>
    <property type="evidence" value="ECO:0007669"/>
    <property type="project" value="UniProtKB-SubCell"/>
</dbReference>
<accession>A0A7X3MEC2</accession>
<evidence type="ECO:0000256" key="6">
    <source>
        <dbReference type="ARBA" id="ARBA00023136"/>
    </source>
</evidence>
<protein>
    <submittedName>
        <fullName evidence="10">Protein-tyrosine kinase</fullName>
    </submittedName>
</protein>
<comment type="caution">
    <text evidence="10">The sequence shown here is derived from an EMBL/GenBank/DDBJ whole genome shotgun (WGS) entry which is preliminary data.</text>
</comment>
<dbReference type="RefSeq" id="WP_159750104.1">
    <property type="nucleotide sequence ID" value="NZ_CASSPE010000074.1"/>
</dbReference>
<sequence>MSYDKMTNPEFDNDEITIDLTELFMVLWSEIHIILLSGILMALLAFVGTKLFITPLYTSTTQMYVLTKQDSNSSVTYSDLQTGTQLTKDYMVLIKSRPVLEQVISVLNLDIEVEKLADMISVETETDTRVLNISVKNEDPRVAKEIADAVREAVGIQITEIMDAEAVNTVQEGNLATAPSSPSVMKNVLIGGILGLIVSIGIIVLIFVLDDTVKTPDDVEQYLGLNVLTSIPLQAGTEKAKKSKKVRGKTAKKLMRNMKK</sequence>
<dbReference type="InterPro" id="IPR003856">
    <property type="entry name" value="LPS_length_determ_N"/>
</dbReference>
<keyword evidence="10" id="KW-0808">Transferase</keyword>
<feature type="region of interest" description="Disordered" evidence="7">
    <location>
        <begin position="239"/>
        <end position="260"/>
    </location>
</feature>
<evidence type="ECO:0000259" key="9">
    <source>
        <dbReference type="Pfam" id="PF02706"/>
    </source>
</evidence>
<feature type="compositionally biased region" description="Basic residues" evidence="7">
    <location>
        <begin position="241"/>
        <end position="260"/>
    </location>
</feature>